<sequence>MENKKLLLLWAPLADYSVACLRQLATTKDVDLHIIYQGGEKDAPYDQFDLSFCKTAVPYSKEKEAELFSFCSSLSPDVIIMSSWNYVFYMSVSKACRKAGTYVVSTFDGQWAETLKQRLGILSSPFFLKPCIDNFFVPGDRQANFARKLGYKNPFMGYYSANTERFKELPAKPRNNKFVFVGRLVPVKGIQFLMSAYEKYRKSVKNPWDLMICGKGELQHLCENRKGVEIHGFTQPSELPQRLAEARCLILPSIFEPWGLVVHEAALAGLAIISSYASGASTFYVRDGQNGYIINPDEESLLRAMILMSEAGEEKLDEMSSISRELGLLWTTEKWADYVYRYICLRENQLQAAV</sequence>
<proteinExistence type="predicted"/>
<accession>A0ABW4ZHZ9</accession>
<keyword evidence="2" id="KW-0328">Glycosyltransferase</keyword>
<name>A0ABW4ZHZ9_9SPHI</name>
<keyword evidence="3" id="KW-1185">Reference proteome</keyword>
<evidence type="ECO:0000259" key="1">
    <source>
        <dbReference type="Pfam" id="PF00534"/>
    </source>
</evidence>
<dbReference type="InterPro" id="IPR050194">
    <property type="entry name" value="Glycosyltransferase_grp1"/>
</dbReference>
<dbReference type="PANTHER" id="PTHR45947">
    <property type="entry name" value="SULFOQUINOVOSYL TRANSFERASE SQD2"/>
    <property type="match status" value="1"/>
</dbReference>
<dbReference type="Pfam" id="PF00534">
    <property type="entry name" value="Glycos_transf_1"/>
    <property type="match status" value="1"/>
</dbReference>
<comment type="caution">
    <text evidence="2">The sequence shown here is derived from an EMBL/GenBank/DDBJ whole genome shotgun (WGS) entry which is preliminary data.</text>
</comment>
<evidence type="ECO:0000313" key="3">
    <source>
        <dbReference type="Proteomes" id="UP001597387"/>
    </source>
</evidence>
<organism evidence="2 3">
    <name type="scientific">Paradesertivirga mongoliensis</name>
    <dbReference type="NCBI Taxonomy" id="2100740"/>
    <lineage>
        <taxon>Bacteria</taxon>
        <taxon>Pseudomonadati</taxon>
        <taxon>Bacteroidota</taxon>
        <taxon>Sphingobacteriia</taxon>
        <taxon>Sphingobacteriales</taxon>
        <taxon>Sphingobacteriaceae</taxon>
        <taxon>Paradesertivirga</taxon>
    </lineage>
</organism>
<dbReference type="SUPFAM" id="SSF53756">
    <property type="entry name" value="UDP-Glycosyltransferase/glycogen phosphorylase"/>
    <property type="match status" value="1"/>
</dbReference>
<dbReference type="GO" id="GO:0016757">
    <property type="term" value="F:glycosyltransferase activity"/>
    <property type="evidence" value="ECO:0007669"/>
    <property type="project" value="UniProtKB-KW"/>
</dbReference>
<dbReference type="CDD" id="cd03801">
    <property type="entry name" value="GT4_PimA-like"/>
    <property type="match status" value="1"/>
</dbReference>
<gene>
    <name evidence="2" type="ORF">ACFSJU_04585</name>
</gene>
<dbReference type="EC" id="2.4.-.-" evidence="2"/>
<feature type="domain" description="Glycosyl transferase family 1" evidence="1">
    <location>
        <begin position="164"/>
        <end position="321"/>
    </location>
</feature>
<dbReference type="InterPro" id="IPR001296">
    <property type="entry name" value="Glyco_trans_1"/>
</dbReference>
<keyword evidence="2" id="KW-0808">Transferase</keyword>
<dbReference type="EMBL" id="JBHUHZ010000001">
    <property type="protein sequence ID" value="MFD2161658.1"/>
    <property type="molecule type" value="Genomic_DNA"/>
</dbReference>
<dbReference type="PANTHER" id="PTHR45947:SF13">
    <property type="entry name" value="TRANSFERASE"/>
    <property type="match status" value="1"/>
</dbReference>
<dbReference type="RefSeq" id="WP_255898821.1">
    <property type="nucleotide sequence ID" value="NZ_JAFMZO010000001.1"/>
</dbReference>
<dbReference type="Proteomes" id="UP001597387">
    <property type="component" value="Unassembled WGS sequence"/>
</dbReference>
<reference evidence="3" key="1">
    <citation type="journal article" date="2019" name="Int. J. Syst. Evol. Microbiol.">
        <title>The Global Catalogue of Microorganisms (GCM) 10K type strain sequencing project: providing services to taxonomists for standard genome sequencing and annotation.</title>
        <authorList>
            <consortium name="The Broad Institute Genomics Platform"/>
            <consortium name="The Broad Institute Genome Sequencing Center for Infectious Disease"/>
            <person name="Wu L."/>
            <person name="Ma J."/>
        </authorList>
    </citation>
    <scope>NUCLEOTIDE SEQUENCE [LARGE SCALE GENOMIC DNA]</scope>
    <source>
        <strain evidence="3">KCTC 42217</strain>
    </source>
</reference>
<protein>
    <submittedName>
        <fullName evidence="2">Glycosyltransferase family 4 protein</fullName>
        <ecNumber evidence="2">2.4.-.-</ecNumber>
    </submittedName>
</protein>
<dbReference type="Gene3D" id="3.40.50.2000">
    <property type="entry name" value="Glycogen Phosphorylase B"/>
    <property type="match status" value="1"/>
</dbReference>
<evidence type="ECO:0000313" key="2">
    <source>
        <dbReference type="EMBL" id="MFD2161658.1"/>
    </source>
</evidence>